<dbReference type="AlphaFoldDB" id="A0A6P7G0P5"/>
<protein>
    <submittedName>
        <fullName evidence="4">N-acetyltransferase 14-like</fullName>
    </submittedName>
</protein>
<gene>
    <name evidence="4" type="primary">LOC114336269</name>
</gene>
<feature type="transmembrane region" description="Helical" evidence="2">
    <location>
        <begin position="42"/>
        <end position="62"/>
    </location>
</feature>
<keyword evidence="1" id="KW-0808">Transferase</keyword>
<evidence type="ECO:0000256" key="2">
    <source>
        <dbReference type="SAM" id="Phobius"/>
    </source>
</evidence>
<dbReference type="Gene3D" id="3.40.630.30">
    <property type="match status" value="1"/>
</dbReference>
<evidence type="ECO:0000256" key="1">
    <source>
        <dbReference type="ARBA" id="ARBA00022679"/>
    </source>
</evidence>
<keyword evidence="2" id="KW-0812">Transmembrane</keyword>
<dbReference type="InterPro" id="IPR016181">
    <property type="entry name" value="Acyl_CoA_acyltransferase"/>
</dbReference>
<dbReference type="Pfam" id="PF00583">
    <property type="entry name" value="Acetyltransf_1"/>
    <property type="match status" value="1"/>
</dbReference>
<reference evidence="4" key="1">
    <citation type="submission" date="2025-08" db="UniProtKB">
        <authorList>
            <consortium name="RefSeq"/>
        </authorList>
    </citation>
    <scope>IDENTIFICATION</scope>
</reference>
<evidence type="ECO:0000313" key="4">
    <source>
        <dbReference type="RefSeq" id="XP_028142401.1"/>
    </source>
</evidence>
<feature type="transmembrane region" description="Helical" evidence="2">
    <location>
        <begin position="68"/>
        <end position="86"/>
    </location>
</feature>
<dbReference type="InParanoid" id="A0A6P7G0P5"/>
<proteinExistence type="predicted"/>
<dbReference type="PANTHER" id="PTHR13947:SF37">
    <property type="entry name" value="LD18367P"/>
    <property type="match status" value="1"/>
</dbReference>
<accession>A0A6P7G0P5</accession>
<dbReference type="InterPro" id="IPR050769">
    <property type="entry name" value="NAT_camello-type"/>
</dbReference>
<evidence type="ECO:0000259" key="3">
    <source>
        <dbReference type="PROSITE" id="PS51186"/>
    </source>
</evidence>
<feature type="non-terminal residue" evidence="4">
    <location>
        <position position="244"/>
    </location>
</feature>
<dbReference type="SUPFAM" id="SSF55729">
    <property type="entry name" value="Acyl-CoA N-acyltransferases (Nat)"/>
    <property type="match status" value="1"/>
</dbReference>
<keyword evidence="2" id="KW-0472">Membrane</keyword>
<organism evidence="4">
    <name type="scientific">Diabrotica virgifera virgifera</name>
    <name type="common">western corn rootworm</name>
    <dbReference type="NCBI Taxonomy" id="50390"/>
    <lineage>
        <taxon>Eukaryota</taxon>
        <taxon>Metazoa</taxon>
        <taxon>Ecdysozoa</taxon>
        <taxon>Arthropoda</taxon>
        <taxon>Hexapoda</taxon>
        <taxon>Insecta</taxon>
        <taxon>Pterygota</taxon>
        <taxon>Neoptera</taxon>
        <taxon>Endopterygota</taxon>
        <taxon>Coleoptera</taxon>
        <taxon>Polyphaga</taxon>
        <taxon>Cucujiformia</taxon>
        <taxon>Chrysomeloidea</taxon>
        <taxon>Chrysomelidae</taxon>
        <taxon>Galerucinae</taxon>
        <taxon>Diabroticina</taxon>
        <taxon>Diabroticites</taxon>
        <taxon>Diabrotica</taxon>
    </lineage>
</organism>
<dbReference type="PROSITE" id="PS51186">
    <property type="entry name" value="GNAT"/>
    <property type="match status" value="1"/>
</dbReference>
<dbReference type="PANTHER" id="PTHR13947">
    <property type="entry name" value="GNAT FAMILY N-ACETYLTRANSFERASE"/>
    <property type="match status" value="1"/>
</dbReference>
<sequence length="244" mass="28626">MSYYIVIREKRNEDTPAISEVVRSGYLSTVTNSWINALFQEITFQLMVLSAALLYICFGVPLQYSLMSIPLVLLGTYVVIYLSLFMKSAQILYEKPTLNCWVAEAYEPYFFMKKPETCWYKIIQEDDTEMKGINKEGYHRKIVGTVAVMQHLQKEDWAWLFRLVVDQRYRRKGIGLKLVNVVQDWCKHNHFNSIELAISECQEGSRELFNNAGFEVKQMYHKKLFSSAVTLQMFQLMCEVRPTF</sequence>
<dbReference type="CDD" id="cd04301">
    <property type="entry name" value="NAT_SF"/>
    <property type="match status" value="1"/>
</dbReference>
<dbReference type="RefSeq" id="XP_028142401.1">
    <property type="nucleotide sequence ID" value="XM_028286600.1"/>
</dbReference>
<dbReference type="GO" id="GO:0008080">
    <property type="term" value="F:N-acetyltransferase activity"/>
    <property type="evidence" value="ECO:0007669"/>
    <property type="project" value="InterPro"/>
</dbReference>
<dbReference type="InterPro" id="IPR000182">
    <property type="entry name" value="GNAT_dom"/>
</dbReference>
<keyword evidence="2" id="KW-1133">Transmembrane helix</keyword>
<name>A0A6P7G0P5_DIAVI</name>
<feature type="domain" description="N-acetyltransferase" evidence="3">
    <location>
        <begin position="84"/>
        <end position="238"/>
    </location>
</feature>